<evidence type="ECO:0000313" key="1">
    <source>
        <dbReference type="EMBL" id="MBB6224513.1"/>
    </source>
</evidence>
<proteinExistence type="predicted"/>
<dbReference type="RefSeq" id="WP_156339779.1">
    <property type="nucleotide sequence ID" value="NZ_JACIIJ010000016.1"/>
</dbReference>
<accession>A0A7W9ZYN9</accession>
<gene>
    <name evidence="1" type="ORF">GGE66_005528</name>
</gene>
<dbReference type="EMBL" id="JACIIJ010000016">
    <property type="protein sequence ID" value="MBB6224513.1"/>
    <property type="molecule type" value="Genomic_DNA"/>
</dbReference>
<organism evidence="1 2">
    <name type="scientific">Rhizobium leguminosarum</name>
    <dbReference type="NCBI Taxonomy" id="384"/>
    <lineage>
        <taxon>Bacteria</taxon>
        <taxon>Pseudomonadati</taxon>
        <taxon>Pseudomonadota</taxon>
        <taxon>Alphaproteobacteria</taxon>
        <taxon>Hyphomicrobiales</taxon>
        <taxon>Rhizobiaceae</taxon>
        <taxon>Rhizobium/Agrobacterium group</taxon>
        <taxon>Rhizobium</taxon>
    </lineage>
</organism>
<sequence>MKTRYSQASAAVLDGVSYPIKNALSPPATGCDIIVFQALKFHHRKRLGKSGGL</sequence>
<name>A0A7W9ZYN9_RHILE</name>
<dbReference type="AlphaFoldDB" id="A0A7W9ZYN9"/>
<comment type="caution">
    <text evidence="1">The sequence shown here is derived from an EMBL/GenBank/DDBJ whole genome shotgun (WGS) entry which is preliminary data.</text>
</comment>
<dbReference type="Proteomes" id="UP000517187">
    <property type="component" value="Unassembled WGS sequence"/>
</dbReference>
<evidence type="ECO:0000313" key="2">
    <source>
        <dbReference type="Proteomes" id="UP000517187"/>
    </source>
</evidence>
<protein>
    <submittedName>
        <fullName evidence="1">Uncharacterized protein</fullName>
    </submittedName>
</protein>
<reference evidence="1 2" key="1">
    <citation type="submission" date="2020-08" db="EMBL/GenBank/DDBJ databases">
        <title>Genomic Encyclopedia of Type Strains, Phase IV (KMG-V): Genome sequencing to study the core and pangenomes of soil and plant-associated prokaryotes.</title>
        <authorList>
            <person name="Whitman W."/>
        </authorList>
    </citation>
    <scope>NUCLEOTIDE SEQUENCE [LARGE SCALE GENOMIC DNA]</scope>
    <source>
        <strain evidence="1 2">SEMIA 4011</strain>
    </source>
</reference>